<protein>
    <recommendedName>
        <fullName evidence="3">BetR domain-containing protein</fullName>
    </recommendedName>
</protein>
<name>A0A1M5G4R2_9BACT</name>
<evidence type="ECO:0008006" key="3">
    <source>
        <dbReference type="Google" id="ProtNLM"/>
    </source>
</evidence>
<reference evidence="2" key="1">
    <citation type="submission" date="2016-11" db="EMBL/GenBank/DDBJ databases">
        <authorList>
            <person name="Varghese N."/>
            <person name="Submissions S."/>
        </authorList>
    </citation>
    <scope>NUCLEOTIDE SEQUENCE [LARGE SCALE GENOMIC DNA]</scope>
    <source>
        <strain evidence="2">DSM 27370</strain>
    </source>
</reference>
<accession>A0A1M5G4R2</accession>
<keyword evidence="2" id="KW-1185">Reference proteome</keyword>
<gene>
    <name evidence="1" type="ORF">SAMN05444362_11356</name>
</gene>
<evidence type="ECO:0000313" key="2">
    <source>
        <dbReference type="Proteomes" id="UP000184480"/>
    </source>
</evidence>
<dbReference type="RefSeq" id="WP_062181165.1">
    <property type="nucleotide sequence ID" value="NZ_BBXL01000012.1"/>
</dbReference>
<sequence>MTSFNNALISAIQGQIPKKREQQCFLKDIIPLGKETIYRRLRGEIPFTFSEACIIARKLGISLDSLANVEMQANPKFELEISVATPSDYIAAKLEQFAESYSSVLIEPNLVVQSIFSCIPYPMFFPFKNLFNFKMFKFLYQLDNKNIPEYFSEFSLHPDLEKKRLHMVELNRGTPKDTIIVDRKMFVSLMEEIKFFHSINVVSDEEKNILKKEMLELLDYFEHQASFGIRRDSGTQSLVYLSNIHIDHCYTYVKADNYECAYMDGIYALDTISTTDPRICKIHLEWIESLKRFSTLISVSGEIERRAFFSEQKRLTEEILNV</sequence>
<proteinExistence type="predicted"/>
<dbReference type="Proteomes" id="UP000184480">
    <property type="component" value="Unassembled WGS sequence"/>
</dbReference>
<dbReference type="OrthoDB" id="998104at2"/>
<evidence type="ECO:0000313" key="1">
    <source>
        <dbReference type="EMBL" id="SHF98810.1"/>
    </source>
</evidence>
<dbReference type="EMBL" id="FQUC01000013">
    <property type="protein sequence ID" value="SHF98810.1"/>
    <property type="molecule type" value="Genomic_DNA"/>
</dbReference>
<dbReference type="AlphaFoldDB" id="A0A1M5G4R2"/>
<organism evidence="1 2">
    <name type="scientific">Dysgonomonas macrotermitis</name>
    <dbReference type="NCBI Taxonomy" id="1346286"/>
    <lineage>
        <taxon>Bacteria</taxon>
        <taxon>Pseudomonadati</taxon>
        <taxon>Bacteroidota</taxon>
        <taxon>Bacteroidia</taxon>
        <taxon>Bacteroidales</taxon>
        <taxon>Dysgonomonadaceae</taxon>
        <taxon>Dysgonomonas</taxon>
    </lineage>
</organism>